<dbReference type="EMBL" id="JBHUII010000001">
    <property type="protein sequence ID" value="MFD2204144.1"/>
    <property type="molecule type" value="Genomic_DNA"/>
</dbReference>
<evidence type="ECO:0000256" key="3">
    <source>
        <dbReference type="ARBA" id="ARBA00022688"/>
    </source>
</evidence>
<reference evidence="9" key="1">
    <citation type="journal article" date="2019" name="Int. J. Syst. Evol. Microbiol.">
        <title>The Global Catalogue of Microorganisms (GCM) 10K type strain sequencing project: providing services to taxonomists for standard genome sequencing and annotation.</title>
        <authorList>
            <consortium name="The Broad Institute Genomics Platform"/>
            <consortium name="The Broad Institute Genome Sequencing Center for Infectious Disease"/>
            <person name="Wu L."/>
            <person name="Ma J."/>
        </authorList>
    </citation>
    <scope>NUCLEOTIDE SEQUENCE [LARGE SCALE GENOMIC DNA]</scope>
    <source>
        <strain evidence="9">CGMCC 4.7192</strain>
    </source>
</reference>
<comment type="similarity">
    <text evidence="2">Belongs to the COQ9 family.</text>
</comment>
<evidence type="ECO:0000313" key="8">
    <source>
        <dbReference type="EMBL" id="MFD2204144.1"/>
    </source>
</evidence>
<dbReference type="PANTHER" id="PTHR21427:SF19">
    <property type="entry name" value="UBIQUINONE BIOSYNTHESIS PROTEIN COQ9, MITOCHONDRIAL"/>
    <property type="match status" value="1"/>
</dbReference>
<evidence type="ECO:0000256" key="5">
    <source>
        <dbReference type="ARBA" id="ARBA00023121"/>
    </source>
</evidence>
<evidence type="ECO:0000256" key="2">
    <source>
        <dbReference type="ARBA" id="ARBA00010766"/>
    </source>
</evidence>
<keyword evidence="9" id="KW-1185">Reference proteome</keyword>
<dbReference type="Proteomes" id="UP001597294">
    <property type="component" value="Unassembled WGS sequence"/>
</dbReference>
<organism evidence="8 9">
    <name type="scientific">Kiloniella antarctica</name>
    <dbReference type="NCBI Taxonomy" id="1550907"/>
    <lineage>
        <taxon>Bacteria</taxon>
        <taxon>Pseudomonadati</taxon>
        <taxon>Pseudomonadota</taxon>
        <taxon>Alphaproteobacteria</taxon>
        <taxon>Rhodospirillales</taxon>
        <taxon>Kiloniellaceae</taxon>
        <taxon>Kiloniella</taxon>
    </lineage>
</organism>
<keyword evidence="5" id="KW-0446">Lipid-binding</keyword>
<protein>
    <submittedName>
        <fullName evidence="8">COQ9 family protein</fullName>
    </submittedName>
</protein>
<dbReference type="InterPro" id="IPR012762">
    <property type="entry name" value="Ubiq_biosynth_COQ9"/>
</dbReference>
<dbReference type="PANTHER" id="PTHR21427">
    <property type="entry name" value="UBIQUINONE BIOSYNTHESIS PROTEIN COQ9, MITOCHONDRIAL"/>
    <property type="match status" value="1"/>
</dbReference>
<proteinExistence type="inferred from homology"/>
<dbReference type="RefSeq" id="WP_380247422.1">
    <property type="nucleotide sequence ID" value="NZ_JBHUII010000001.1"/>
</dbReference>
<sequence length="215" mass="24689">MSDKQKDKLLDALLPVVPFEGWSDSILMEIGASCELSSQKIAILFPRGMTDILRYFNKRLDTHMMGELEKRDLDNMKVRERITLAVRIRLELMEPHREAVRKGMSFFVMPLKASEGMHNLYDTVDAMWLAAGDKSTDYNFYSKRLLLSGVYSSTMLFWLEDKSEGYEKTWNFLDRRIAEVLKIGGALGKSIGKISSVADRLRSLSPFSKEWTGRC</sequence>
<comment type="pathway">
    <text evidence="1">Cofactor biosynthesis; ubiquinone biosynthesis.</text>
</comment>
<feature type="domain" description="COQ9 C-terminal" evidence="7">
    <location>
        <begin position="114"/>
        <end position="183"/>
    </location>
</feature>
<evidence type="ECO:0000313" key="9">
    <source>
        <dbReference type="Proteomes" id="UP001597294"/>
    </source>
</evidence>
<keyword evidence="3" id="KW-0831">Ubiquinone biosynthesis</keyword>
<accession>A0ABW5BF27</accession>
<dbReference type="Gene3D" id="1.10.357.10">
    <property type="entry name" value="Tetracycline Repressor, domain 2"/>
    <property type="match status" value="1"/>
</dbReference>
<evidence type="ECO:0000256" key="4">
    <source>
        <dbReference type="ARBA" id="ARBA00022946"/>
    </source>
</evidence>
<evidence type="ECO:0000259" key="7">
    <source>
        <dbReference type="Pfam" id="PF08511"/>
    </source>
</evidence>
<evidence type="ECO:0000256" key="1">
    <source>
        <dbReference type="ARBA" id="ARBA00004749"/>
    </source>
</evidence>
<keyword evidence="4" id="KW-0809">Transit peptide</keyword>
<name>A0ABW5BF27_9PROT</name>
<comment type="caution">
    <text evidence="8">The sequence shown here is derived from an EMBL/GenBank/DDBJ whole genome shotgun (WGS) entry which is preliminary data.</text>
</comment>
<dbReference type="Pfam" id="PF08511">
    <property type="entry name" value="COQ9"/>
    <property type="match status" value="1"/>
</dbReference>
<comment type="function">
    <text evidence="6">Membrane-associated protein that warps the membrane surface to access and bind aromatic isoprenes with high specificity, including ubiquinone (CoQ) isoprene intermediates and presents them directly to COQ7, therefore facilitating the COQ7-mediated hydroxylase step. Participates in the biosynthesis of coenzyme Q, also named ubiquinone, an essential lipid-soluble electron transporter for aerobic cellular respiration.</text>
</comment>
<dbReference type="NCBIfam" id="TIGR02396">
    <property type="entry name" value="diverge_rpsU"/>
    <property type="match status" value="1"/>
</dbReference>
<gene>
    <name evidence="8" type="ORF">ACFSKO_00885</name>
</gene>
<evidence type="ECO:0000256" key="6">
    <source>
        <dbReference type="ARBA" id="ARBA00058104"/>
    </source>
</evidence>
<dbReference type="InterPro" id="IPR013718">
    <property type="entry name" value="COQ9_C"/>
</dbReference>